<protein>
    <submittedName>
        <fullName evidence="1">Uncharacterized protein</fullName>
    </submittedName>
</protein>
<dbReference type="AlphaFoldDB" id="A0A0F9EV49"/>
<dbReference type="EMBL" id="LAZR01023614">
    <property type="protein sequence ID" value="KKL77914.1"/>
    <property type="molecule type" value="Genomic_DNA"/>
</dbReference>
<proteinExistence type="predicted"/>
<accession>A0A0F9EV49</accession>
<evidence type="ECO:0000313" key="1">
    <source>
        <dbReference type="EMBL" id="KKL77914.1"/>
    </source>
</evidence>
<organism evidence="1">
    <name type="scientific">marine sediment metagenome</name>
    <dbReference type="NCBI Taxonomy" id="412755"/>
    <lineage>
        <taxon>unclassified sequences</taxon>
        <taxon>metagenomes</taxon>
        <taxon>ecological metagenomes</taxon>
    </lineage>
</organism>
<gene>
    <name evidence="1" type="ORF">LCGC14_2030120</name>
</gene>
<sequence>MAEQEDLERQLAKVLKNLPRPEKVIKLSEEAQNRLDEARNNPWWKTEGG</sequence>
<name>A0A0F9EV49_9ZZZZ</name>
<reference evidence="1" key="1">
    <citation type="journal article" date="2015" name="Nature">
        <title>Complex archaea that bridge the gap between prokaryotes and eukaryotes.</title>
        <authorList>
            <person name="Spang A."/>
            <person name="Saw J.H."/>
            <person name="Jorgensen S.L."/>
            <person name="Zaremba-Niedzwiedzka K."/>
            <person name="Martijn J."/>
            <person name="Lind A.E."/>
            <person name="van Eijk R."/>
            <person name="Schleper C."/>
            <person name="Guy L."/>
            <person name="Ettema T.J."/>
        </authorList>
    </citation>
    <scope>NUCLEOTIDE SEQUENCE</scope>
</reference>
<comment type="caution">
    <text evidence="1">The sequence shown here is derived from an EMBL/GenBank/DDBJ whole genome shotgun (WGS) entry which is preliminary data.</text>
</comment>